<dbReference type="AlphaFoldDB" id="A0AAI8KZP6"/>
<gene>
    <name evidence="2" type="ORF">DWG14_04430</name>
</gene>
<organism evidence="2 3">
    <name type="scientific">Streptomyces griseorubiginosus</name>
    <dbReference type="NCBI Taxonomy" id="67304"/>
    <lineage>
        <taxon>Bacteria</taxon>
        <taxon>Bacillati</taxon>
        <taxon>Actinomycetota</taxon>
        <taxon>Actinomycetes</taxon>
        <taxon>Kitasatosporales</taxon>
        <taxon>Streptomycetaceae</taxon>
        <taxon>Streptomyces</taxon>
    </lineage>
</organism>
<sequence length="240" mass="26501">MHTGLQTAHSVPGAPRARLSYNLLYRFKGPRKARAGPLGLALCAFGAGPGPWGRKRVTALGRTWTRNGHDQNEPPAGALRLRDGRGAVRECRPNGGVRGGAPIPSAVDPGRAEQTRPMASRSFVQWRAPPGRHEPRPLHGVWADGRRDGSWGEWWVNELVLCDLSCFADQGNSGGRGSVSKRRYVARGVPGGYRIWDNKGRRWWGDLYELCPDDLLGELNSRADPDKIAALLKRYRALKR</sequence>
<dbReference type="EMBL" id="CP032427">
    <property type="protein sequence ID" value="AYC40179.1"/>
    <property type="molecule type" value="Genomic_DNA"/>
</dbReference>
<accession>A0AAI8KZP6</accession>
<feature type="region of interest" description="Disordered" evidence="1">
    <location>
        <begin position="91"/>
        <end position="119"/>
    </location>
</feature>
<reference evidence="2 3" key="1">
    <citation type="submission" date="2018-09" db="EMBL/GenBank/DDBJ databases">
        <title>Production of Trimethoprim by Streptomyces sp. 3E-1.</title>
        <authorList>
            <person name="Kang H.J."/>
            <person name="Kim S.B."/>
        </authorList>
    </citation>
    <scope>NUCLEOTIDE SEQUENCE [LARGE SCALE GENOMIC DNA]</scope>
    <source>
        <strain evidence="2 3">3E-1</strain>
    </source>
</reference>
<protein>
    <submittedName>
        <fullName evidence="2">Uncharacterized protein</fullName>
    </submittedName>
</protein>
<proteinExistence type="predicted"/>
<evidence type="ECO:0000256" key="1">
    <source>
        <dbReference type="SAM" id="MobiDB-lite"/>
    </source>
</evidence>
<evidence type="ECO:0000313" key="3">
    <source>
        <dbReference type="Proteomes" id="UP000265765"/>
    </source>
</evidence>
<dbReference type="KEGG" id="sge:DWG14_04430"/>
<dbReference type="Proteomes" id="UP000265765">
    <property type="component" value="Chromosome"/>
</dbReference>
<evidence type="ECO:0000313" key="2">
    <source>
        <dbReference type="EMBL" id="AYC40179.1"/>
    </source>
</evidence>
<name>A0AAI8KZP6_9ACTN</name>